<proteinExistence type="predicted"/>
<name>A0A094L250_9GAMM</name>
<accession>A0A094L250</accession>
<organism evidence="1 2">
    <name type="scientific">Pseudidiomarina atlantica</name>
    <dbReference type="NCBI Taxonomy" id="1517416"/>
    <lineage>
        <taxon>Bacteria</taxon>
        <taxon>Pseudomonadati</taxon>
        <taxon>Pseudomonadota</taxon>
        <taxon>Gammaproteobacteria</taxon>
        <taxon>Alteromonadales</taxon>
        <taxon>Idiomarinaceae</taxon>
        <taxon>Pseudidiomarina</taxon>
    </lineage>
</organism>
<reference evidence="1 2" key="1">
    <citation type="submission" date="2014-06" db="EMBL/GenBank/DDBJ databases">
        <title>Draft genome sequence of Idiomarina sp. MCCC 1A10513.</title>
        <authorList>
            <person name="Du J."/>
            <person name="Lai Q."/>
            <person name="Shao Z."/>
        </authorList>
    </citation>
    <scope>NUCLEOTIDE SEQUENCE [LARGE SCALE GENOMIC DNA]</scope>
    <source>
        <strain evidence="1 2">MCCC 1A10513</strain>
    </source>
</reference>
<dbReference type="SUPFAM" id="SSF52540">
    <property type="entry name" value="P-loop containing nucleoside triphosphate hydrolases"/>
    <property type="match status" value="1"/>
</dbReference>
<dbReference type="RefSeq" id="WP_034732621.1">
    <property type="nucleotide sequence ID" value="NZ_JPIN01000007.1"/>
</dbReference>
<evidence type="ECO:0008006" key="3">
    <source>
        <dbReference type="Google" id="ProtNLM"/>
    </source>
</evidence>
<gene>
    <name evidence="1" type="ORF">IDAT_08165</name>
</gene>
<sequence>MVRVHTKPDTLNELNPQFQQQVLTVPVFLNSVPKCGTHLIRNIFRMFVPVNQQYHDAFIQIPLLRQHIHAFNPLQPKLSWGHLLFSDESAMALRKSKQILVVRDPYDWVLARARFFLSDNFQGNLEHLKSGQIKLDEIINLMIFGIHEKAPSMSDIYTHNAVAWLGTGVNLVRMEELLHHVKNLETDEAEVYFRELLSVLQLREFPSDWRERVRVGSDREQSGTYRDNLSNTAFEIPAQLSEQQKRLVDYAAPGLRELLGYGHAKT</sequence>
<dbReference type="eggNOG" id="ENOG502Z8S8">
    <property type="taxonomic scope" value="Bacteria"/>
</dbReference>
<evidence type="ECO:0000313" key="2">
    <source>
        <dbReference type="Proteomes" id="UP000053718"/>
    </source>
</evidence>
<keyword evidence="2" id="KW-1185">Reference proteome</keyword>
<evidence type="ECO:0000313" key="1">
    <source>
        <dbReference type="EMBL" id="KFZ28708.1"/>
    </source>
</evidence>
<dbReference type="EMBL" id="JPIN01000007">
    <property type="protein sequence ID" value="KFZ28708.1"/>
    <property type="molecule type" value="Genomic_DNA"/>
</dbReference>
<dbReference type="InterPro" id="IPR027417">
    <property type="entry name" value="P-loop_NTPase"/>
</dbReference>
<dbReference type="OrthoDB" id="570215at2"/>
<protein>
    <recommendedName>
        <fullName evidence="3">Sulfotransferase domain-containing protein</fullName>
    </recommendedName>
</protein>
<dbReference type="AlphaFoldDB" id="A0A094L250"/>
<comment type="caution">
    <text evidence="1">The sequence shown here is derived from an EMBL/GenBank/DDBJ whole genome shotgun (WGS) entry which is preliminary data.</text>
</comment>
<dbReference type="Gene3D" id="3.40.50.300">
    <property type="entry name" value="P-loop containing nucleotide triphosphate hydrolases"/>
    <property type="match status" value="1"/>
</dbReference>
<dbReference type="Proteomes" id="UP000053718">
    <property type="component" value="Unassembled WGS sequence"/>
</dbReference>